<gene>
    <name evidence="3" type="ORF">HNQ39_004242</name>
</gene>
<dbReference type="Pfam" id="PF01882">
    <property type="entry name" value="DUF58"/>
    <property type="match status" value="1"/>
</dbReference>
<feature type="domain" description="DUF58" evidence="2">
    <location>
        <begin position="203"/>
        <end position="289"/>
    </location>
</feature>
<dbReference type="InterPro" id="IPR002881">
    <property type="entry name" value="DUF58"/>
</dbReference>
<evidence type="ECO:0000313" key="3">
    <source>
        <dbReference type="EMBL" id="MBB6052421.1"/>
    </source>
</evidence>
<evidence type="ECO:0000256" key="1">
    <source>
        <dbReference type="SAM" id="Phobius"/>
    </source>
</evidence>
<sequence>MGRKTSTSSIKAFVITVAFIFLFTVALLLDVQYLYFMAVMAALIQPIAYGLVALSPVHYTAQRRHVPTAVEGKSFTVTLEIQAGGHFPATAMEIDEVLPATLRHLEASASRKPEQWDGTQGTLTYRVEPLLRGIHSLGPARVETTDPLGLFTFSADLAQPTEIVVHPTPIPMRRGQSGGEGRFGIRERDGKAQRGEGLEFHGVREYHPGDSLRRVHWRTSARTGRLAVVEFERAFEQDLVLAIDLQRDTHVGTGRESTLEYAVKIAATLADRTVARGGGVALHTQQGSTVLAARSNAPEAARFQLFDLLARLQATSETTLAALLSSKTLAPGSRIAILTAQFDPALSAWISSRLALGDTIEVYYLSPSSFGATSAPPPGFPSRLLKIVEKHHSPWEEGGKHLEQLLRDTH</sequence>
<comment type="caution">
    <text evidence="3">The sequence shown here is derived from an EMBL/GenBank/DDBJ whole genome shotgun (WGS) entry which is preliminary data.</text>
</comment>
<reference evidence="3 4" key="1">
    <citation type="submission" date="2020-08" db="EMBL/GenBank/DDBJ databases">
        <title>Genomic Encyclopedia of Type Strains, Phase IV (KMG-IV): sequencing the most valuable type-strain genomes for metagenomic binning, comparative biology and taxonomic classification.</title>
        <authorList>
            <person name="Goeker M."/>
        </authorList>
    </citation>
    <scope>NUCLEOTIDE SEQUENCE [LARGE SCALE GENOMIC DNA]</scope>
    <source>
        <strain evidence="3 4">DSM 23562</strain>
    </source>
</reference>
<keyword evidence="1" id="KW-0472">Membrane</keyword>
<keyword evidence="1" id="KW-0812">Transmembrane</keyword>
<evidence type="ECO:0000259" key="2">
    <source>
        <dbReference type="Pfam" id="PF01882"/>
    </source>
</evidence>
<keyword evidence="1" id="KW-1133">Transmembrane helix</keyword>
<dbReference type="PANTHER" id="PTHR34351">
    <property type="entry name" value="SLR1927 PROTEIN-RELATED"/>
    <property type="match status" value="1"/>
</dbReference>
<protein>
    <submittedName>
        <fullName evidence="3">Uncharacterized protein (DUF58 family)</fullName>
    </submittedName>
</protein>
<dbReference type="PANTHER" id="PTHR34351:SF2">
    <property type="entry name" value="DUF58 DOMAIN-CONTAINING PROTEIN"/>
    <property type="match status" value="1"/>
</dbReference>
<evidence type="ECO:0000313" key="4">
    <source>
        <dbReference type="Proteomes" id="UP000520814"/>
    </source>
</evidence>
<feature type="transmembrane region" description="Helical" evidence="1">
    <location>
        <begin position="35"/>
        <end position="54"/>
    </location>
</feature>
<dbReference type="RefSeq" id="WP_184201432.1">
    <property type="nucleotide sequence ID" value="NZ_JACHGW010000004.1"/>
</dbReference>
<name>A0A7W9ST86_ARMRO</name>
<proteinExistence type="predicted"/>
<dbReference type="EMBL" id="JACHGW010000004">
    <property type="protein sequence ID" value="MBB6052421.1"/>
    <property type="molecule type" value="Genomic_DNA"/>
</dbReference>
<keyword evidence="4" id="KW-1185">Reference proteome</keyword>
<organism evidence="3 4">
    <name type="scientific">Armatimonas rosea</name>
    <dbReference type="NCBI Taxonomy" id="685828"/>
    <lineage>
        <taxon>Bacteria</taxon>
        <taxon>Bacillati</taxon>
        <taxon>Armatimonadota</taxon>
        <taxon>Armatimonadia</taxon>
        <taxon>Armatimonadales</taxon>
        <taxon>Armatimonadaceae</taxon>
        <taxon>Armatimonas</taxon>
    </lineage>
</organism>
<accession>A0A7W9ST86</accession>
<dbReference type="AlphaFoldDB" id="A0A7W9ST86"/>
<feature type="transmembrane region" description="Helical" evidence="1">
    <location>
        <begin position="12"/>
        <end position="29"/>
    </location>
</feature>
<dbReference type="Proteomes" id="UP000520814">
    <property type="component" value="Unassembled WGS sequence"/>
</dbReference>